<dbReference type="STRING" id="109895.A0A507E1H3"/>
<organism evidence="3 4">
    <name type="scientific">Powellomyces hirtus</name>
    <dbReference type="NCBI Taxonomy" id="109895"/>
    <lineage>
        <taxon>Eukaryota</taxon>
        <taxon>Fungi</taxon>
        <taxon>Fungi incertae sedis</taxon>
        <taxon>Chytridiomycota</taxon>
        <taxon>Chytridiomycota incertae sedis</taxon>
        <taxon>Chytridiomycetes</taxon>
        <taxon>Spizellomycetales</taxon>
        <taxon>Powellomycetaceae</taxon>
        <taxon>Powellomyces</taxon>
    </lineage>
</organism>
<name>A0A507E1H3_9FUNG</name>
<dbReference type="Gene3D" id="3.40.640.10">
    <property type="entry name" value="Type I PLP-dependent aspartate aminotransferase-like (Major domain)"/>
    <property type="match status" value="1"/>
</dbReference>
<dbReference type="InterPro" id="IPR004839">
    <property type="entry name" value="Aminotransferase_I/II_large"/>
</dbReference>
<dbReference type="Pfam" id="PF00155">
    <property type="entry name" value="Aminotran_1_2"/>
    <property type="match status" value="1"/>
</dbReference>
<evidence type="ECO:0000259" key="2">
    <source>
        <dbReference type="Pfam" id="PF00155"/>
    </source>
</evidence>
<dbReference type="PANTHER" id="PTHR43795">
    <property type="entry name" value="BIFUNCTIONAL ASPARTATE AMINOTRANSFERASE AND GLUTAMATE/ASPARTATE-PREPHENATE AMINOTRANSFERASE-RELATED"/>
    <property type="match status" value="1"/>
</dbReference>
<dbReference type="Proteomes" id="UP000318582">
    <property type="component" value="Unassembled WGS sequence"/>
</dbReference>
<dbReference type="InterPro" id="IPR015421">
    <property type="entry name" value="PyrdxlP-dep_Trfase_major"/>
</dbReference>
<dbReference type="PANTHER" id="PTHR43795:SF39">
    <property type="entry name" value="AMINOTRANSFERASE CLASS I_CLASSII DOMAIN-CONTAINING PROTEIN"/>
    <property type="match status" value="1"/>
</dbReference>
<dbReference type="Gene3D" id="3.90.1150.10">
    <property type="entry name" value="Aspartate Aminotransferase, domain 1"/>
    <property type="match status" value="2"/>
</dbReference>
<dbReference type="GO" id="GO:0008483">
    <property type="term" value="F:transaminase activity"/>
    <property type="evidence" value="ECO:0007669"/>
    <property type="project" value="TreeGrafter"/>
</dbReference>
<dbReference type="GO" id="GO:0006520">
    <property type="term" value="P:amino acid metabolic process"/>
    <property type="evidence" value="ECO:0007669"/>
    <property type="project" value="TreeGrafter"/>
</dbReference>
<feature type="domain" description="Aminotransferase class I/classII large" evidence="2">
    <location>
        <begin position="154"/>
        <end position="479"/>
    </location>
</feature>
<evidence type="ECO:0000313" key="4">
    <source>
        <dbReference type="Proteomes" id="UP000318582"/>
    </source>
</evidence>
<dbReference type="InterPro" id="IPR015422">
    <property type="entry name" value="PyrdxlP-dep_Trfase_small"/>
</dbReference>
<dbReference type="SUPFAM" id="SSF53383">
    <property type="entry name" value="PLP-dependent transferases"/>
    <property type="match status" value="1"/>
</dbReference>
<sequence length="489" mass="53733">MSPSSAAPHEEAALVAGAPVSATLEKSSPPQLSRLATDATSLRHTMLDGLKKVLGNPYDAKTNVNGILNLGTAENHLMFPELLEKFNSDAIRKVSPSMLTYGTMYGSDHLRGNLQTRDAEARSRESSRVGSESKRGVLLIGDHPLRSSNALLKARLFNTYLKPAKDVTADNITVHAGCGATLSNVAQALTNPGEGILIPCPFYGGFEFDLTMYAQAKLIHVQTKSTDEFLVTVDALETAFKIAEDEGTHVSALLLTNPGNPLGLALSPSTLLPLLQWAKRRNLHVISDEIYALSTFSESNPFVSVLSMPDLPDPDRTHVVWSFSKDFGSNGIRVGVFVSRNEPLLKAMHMFAVVTNASSLADGATANLLDDQKWVAWYVKENHKRMRSQCERITVELRGMEIPFLQPDSAFFLFMDLSRYAKKIEAAHEGPAGEAWRTLWYKLLDAGVYILPGEAFSCSEPGWYRIVFTVPWERISLGLERLKKVLASI</sequence>
<evidence type="ECO:0000256" key="1">
    <source>
        <dbReference type="ARBA" id="ARBA00022898"/>
    </source>
</evidence>
<keyword evidence="4" id="KW-1185">Reference proteome</keyword>
<protein>
    <recommendedName>
        <fullName evidence="2">Aminotransferase class I/classII large domain-containing protein</fullName>
    </recommendedName>
</protein>
<dbReference type="InterPro" id="IPR015424">
    <property type="entry name" value="PyrdxlP-dep_Trfase"/>
</dbReference>
<gene>
    <name evidence="3" type="ORF">PhCBS80983_g03701</name>
</gene>
<evidence type="ECO:0000313" key="3">
    <source>
        <dbReference type="EMBL" id="TPX57656.1"/>
    </source>
</evidence>
<comment type="caution">
    <text evidence="3">The sequence shown here is derived from an EMBL/GenBank/DDBJ whole genome shotgun (WGS) entry which is preliminary data.</text>
</comment>
<dbReference type="CDD" id="cd00609">
    <property type="entry name" value="AAT_like"/>
    <property type="match status" value="1"/>
</dbReference>
<dbReference type="InterPro" id="IPR050478">
    <property type="entry name" value="Ethylene_sulfur-biosynth"/>
</dbReference>
<dbReference type="AlphaFoldDB" id="A0A507E1H3"/>
<dbReference type="EMBL" id="QEAQ01000049">
    <property type="protein sequence ID" value="TPX57656.1"/>
    <property type="molecule type" value="Genomic_DNA"/>
</dbReference>
<dbReference type="GO" id="GO:0030170">
    <property type="term" value="F:pyridoxal phosphate binding"/>
    <property type="evidence" value="ECO:0007669"/>
    <property type="project" value="InterPro"/>
</dbReference>
<reference evidence="3 4" key="1">
    <citation type="journal article" date="2019" name="Sci. Rep.">
        <title>Comparative genomics of chytrid fungi reveal insights into the obligate biotrophic and pathogenic lifestyle of Synchytrium endobioticum.</title>
        <authorList>
            <person name="van de Vossenberg B.T.L.H."/>
            <person name="Warris S."/>
            <person name="Nguyen H.D.T."/>
            <person name="van Gent-Pelzer M.P.E."/>
            <person name="Joly D.L."/>
            <person name="van de Geest H.C."/>
            <person name="Bonants P.J.M."/>
            <person name="Smith D.S."/>
            <person name="Levesque C.A."/>
            <person name="van der Lee T.A.J."/>
        </authorList>
    </citation>
    <scope>NUCLEOTIDE SEQUENCE [LARGE SCALE GENOMIC DNA]</scope>
    <source>
        <strain evidence="3 4">CBS 809.83</strain>
    </source>
</reference>
<proteinExistence type="predicted"/>
<keyword evidence="1" id="KW-0663">Pyridoxal phosphate</keyword>
<accession>A0A507E1H3</accession>